<dbReference type="InterPro" id="IPR015095">
    <property type="entry name" value="AlkB_hom8_N"/>
</dbReference>
<feature type="domain" description="Reverse transcriptase" evidence="1">
    <location>
        <begin position="150"/>
        <end position="268"/>
    </location>
</feature>
<dbReference type="GO" id="GO:0003964">
    <property type="term" value="F:RNA-directed DNA polymerase activity"/>
    <property type="evidence" value="ECO:0007669"/>
    <property type="project" value="UniProtKB-KW"/>
</dbReference>
<dbReference type="InterPro" id="IPR000477">
    <property type="entry name" value="RT_dom"/>
</dbReference>
<gene>
    <name evidence="3" type="ORF">D9C73_027701</name>
</gene>
<dbReference type="SUPFAM" id="SSF56672">
    <property type="entry name" value="DNA/RNA polymerases"/>
    <property type="match status" value="1"/>
</dbReference>
<evidence type="ECO:0000259" key="1">
    <source>
        <dbReference type="Pfam" id="PF00078"/>
    </source>
</evidence>
<dbReference type="GO" id="GO:0016706">
    <property type="term" value="F:2-oxoglutarate-dependent dioxygenase activity"/>
    <property type="evidence" value="ECO:0007669"/>
    <property type="project" value="InterPro"/>
</dbReference>
<evidence type="ECO:0000313" key="3">
    <source>
        <dbReference type="EMBL" id="TKS64909.1"/>
    </source>
</evidence>
<dbReference type="STRING" id="240159.A0A4U5TUF4"/>
<evidence type="ECO:0000259" key="2">
    <source>
        <dbReference type="Pfam" id="PF09004"/>
    </source>
</evidence>
<keyword evidence="3" id="KW-0695">RNA-directed DNA polymerase</keyword>
<proteinExistence type="predicted"/>
<keyword evidence="3" id="KW-0808">Transferase</keyword>
<dbReference type="GO" id="GO:0008168">
    <property type="term" value="F:methyltransferase activity"/>
    <property type="evidence" value="ECO:0007669"/>
    <property type="project" value="InterPro"/>
</dbReference>
<dbReference type="Proteomes" id="UP000298787">
    <property type="component" value="Unassembled WGS sequence"/>
</dbReference>
<name>A0A4U5TUF4_COLLU</name>
<dbReference type="Pfam" id="PF00078">
    <property type="entry name" value="RVT_1"/>
    <property type="match status" value="1"/>
</dbReference>
<keyword evidence="3" id="KW-0548">Nucleotidyltransferase</keyword>
<accession>A0A4U5TUF4</accession>
<feature type="domain" description="Alkylated DNA repair protein AlkB homologue 8 N-terminal" evidence="2">
    <location>
        <begin position="358"/>
        <end position="397"/>
    </location>
</feature>
<protein>
    <submittedName>
        <fullName evidence="3">RNA-directed DNA polymerase from mobile element jockey</fullName>
    </submittedName>
</protein>
<organism evidence="3 4">
    <name type="scientific">Collichthys lucidus</name>
    <name type="common">Big head croaker</name>
    <name type="synonym">Sciaena lucida</name>
    <dbReference type="NCBI Taxonomy" id="240159"/>
    <lineage>
        <taxon>Eukaryota</taxon>
        <taxon>Metazoa</taxon>
        <taxon>Chordata</taxon>
        <taxon>Craniata</taxon>
        <taxon>Vertebrata</taxon>
        <taxon>Euteleostomi</taxon>
        <taxon>Actinopterygii</taxon>
        <taxon>Neopterygii</taxon>
        <taxon>Teleostei</taxon>
        <taxon>Neoteleostei</taxon>
        <taxon>Acanthomorphata</taxon>
        <taxon>Eupercaria</taxon>
        <taxon>Sciaenidae</taxon>
        <taxon>Collichthys</taxon>
    </lineage>
</organism>
<keyword evidence="4" id="KW-1185">Reference proteome</keyword>
<dbReference type="InterPro" id="IPR043502">
    <property type="entry name" value="DNA/RNA_pol_sf"/>
</dbReference>
<evidence type="ECO:0000313" key="4">
    <source>
        <dbReference type="Proteomes" id="UP000298787"/>
    </source>
</evidence>
<dbReference type="PANTHER" id="PTHR47510">
    <property type="entry name" value="REVERSE TRANSCRIPTASE DOMAIN-CONTAINING PROTEIN"/>
    <property type="match status" value="1"/>
</dbReference>
<reference evidence="3 4" key="1">
    <citation type="submission" date="2019-01" db="EMBL/GenBank/DDBJ databases">
        <title>Genome Assembly of Collichthys lucidus.</title>
        <authorList>
            <person name="Cai M."/>
            <person name="Xiao S."/>
        </authorList>
    </citation>
    <scope>NUCLEOTIDE SEQUENCE [LARGE SCALE GENOMIC DNA]</scope>
    <source>
        <strain evidence="3">JT15FE1705JMU</strain>
        <tissue evidence="3">Muscle</tissue>
    </source>
</reference>
<dbReference type="Pfam" id="PF09004">
    <property type="entry name" value="ALKBH8_N"/>
    <property type="match status" value="1"/>
</dbReference>
<dbReference type="AlphaFoldDB" id="A0A4U5TUF4"/>
<dbReference type="CDD" id="cd01650">
    <property type="entry name" value="RT_nLTR_like"/>
    <property type="match status" value="1"/>
</dbReference>
<sequence>MSFTIIWRRAFGRCPSPFVLSLSIRCAMCSCLFIRSVHGTVSRPVSNFSTSVTGIGILKALSLLTSSSTSSSPTSTASASASSSATLQLKKIKARKAPGPDGISPRLLKDCADQLCGVVRRLFNLSLSLEKVPALWKTSCVVPVPKTPRPKEPNHFRPVALTSHLMKTMERIILRHLRLLVGTQLDPLQFAYQPGIGVEDAVIYLLHRSLLHLEDSRSAVRVMFFDFSSAFNTIQPSLLRVKMERVGVDQHLAAWTTDYLTNRPQFVKLQHCVSDVVLCSTGAPQEGDDLEYRTIIRDFVSWCELNQLQLNTSKTKEMIVNYQRKTSHFTPVNIQGSDIEVVRSYRFLGVHLNNKLDWTDNTHALYKKGQSRLHLLRRLRSFGVCRALLRTFYDSVVASAILYAVVCWRGSSTDRDRSRLNRLIRRASSVLDCPRTPL</sequence>
<dbReference type="EMBL" id="ML142788">
    <property type="protein sequence ID" value="TKS64909.1"/>
    <property type="molecule type" value="Genomic_DNA"/>
</dbReference>
<dbReference type="PANTHER" id="PTHR47510:SF3">
    <property type="entry name" value="ENDO_EXONUCLEASE_PHOSPHATASE DOMAIN-CONTAINING PROTEIN"/>
    <property type="match status" value="1"/>
</dbReference>